<dbReference type="RefSeq" id="WP_394829128.1">
    <property type="nucleotide sequence ID" value="NZ_CP089984.1"/>
</dbReference>
<evidence type="ECO:0000313" key="3">
    <source>
        <dbReference type="Proteomes" id="UP001370348"/>
    </source>
</evidence>
<dbReference type="Gene3D" id="3.40.50.2300">
    <property type="match status" value="2"/>
</dbReference>
<feature type="chain" id="PRO_5045388708" evidence="1">
    <location>
        <begin position="29"/>
        <end position="575"/>
    </location>
</feature>
<dbReference type="Proteomes" id="UP001370348">
    <property type="component" value="Chromosome"/>
</dbReference>
<dbReference type="PANTHER" id="PTHR30483">
    <property type="entry name" value="LEUCINE-SPECIFIC-BINDING PROTEIN"/>
    <property type="match status" value="1"/>
</dbReference>
<keyword evidence="1" id="KW-0732">Signal</keyword>
<reference evidence="2 3" key="1">
    <citation type="submission" date="2021-12" db="EMBL/GenBank/DDBJ databases">
        <title>Discovery of the Pendulisporaceae a myxobacterial family with distinct sporulation behavior and unique specialized metabolism.</title>
        <authorList>
            <person name="Garcia R."/>
            <person name="Popoff A."/>
            <person name="Bader C.D."/>
            <person name="Loehr J."/>
            <person name="Walesch S."/>
            <person name="Walt C."/>
            <person name="Boldt J."/>
            <person name="Bunk B."/>
            <person name="Haeckl F.J.F.P.J."/>
            <person name="Gunesch A.P."/>
            <person name="Birkelbach J."/>
            <person name="Nuebel U."/>
            <person name="Pietschmann T."/>
            <person name="Bach T."/>
            <person name="Mueller R."/>
        </authorList>
    </citation>
    <scope>NUCLEOTIDE SEQUENCE [LARGE SCALE GENOMIC DNA]</scope>
    <source>
        <strain evidence="2 3">MSr11954</strain>
    </source>
</reference>
<protein>
    <submittedName>
        <fullName evidence="2">Uncharacterized protein</fullName>
    </submittedName>
</protein>
<dbReference type="InterPro" id="IPR028082">
    <property type="entry name" value="Peripla_BP_I"/>
</dbReference>
<keyword evidence="3" id="KW-1185">Reference proteome</keyword>
<dbReference type="EMBL" id="CP089984">
    <property type="protein sequence ID" value="WXB19512.1"/>
    <property type="molecule type" value="Genomic_DNA"/>
</dbReference>
<name>A0ABZ2MAH1_9BACT</name>
<evidence type="ECO:0000256" key="1">
    <source>
        <dbReference type="SAM" id="SignalP"/>
    </source>
</evidence>
<organism evidence="2 3">
    <name type="scientific">Pendulispora albinea</name>
    <dbReference type="NCBI Taxonomy" id="2741071"/>
    <lineage>
        <taxon>Bacteria</taxon>
        <taxon>Pseudomonadati</taxon>
        <taxon>Myxococcota</taxon>
        <taxon>Myxococcia</taxon>
        <taxon>Myxococcales</taxon>
        <taxon>Sorangiineae</taxon>
        <taxon>Pendulisporaceae</taxon>
        <taxon>Pendulispora</taxon>
    </lineage>
</organism>
<proteinExistence type="predicted"/>
<feature type="signal peptide" evidence="1">
    <location>
        <begin position="1"/>
        <end position="28"/>
    </location>
</feature>
<evidence type="ECO:0000313" key="2">
    <source>
        <dbReference type="EMBL" id="WXB19512.1"/>
    </source>
</evidence>
<accession>A0ABZ2MAH1</accession>
<sequence>MSFLRRASVLTRAGVVAASTVAALASLAGVLAGASTGCTIVYKTDKEQCFNDGDCSKFGGFYCRKDLGVCEPKAGYCTTNAECIERNPDAPHICRKDQNRCVKLVIPTCNGIIGDINELKKDDTVVLGFVNNYVNPTYAPIGVAQRNAVQLALQDLMKNTPGLPPRKEGEKNRGLVWVSCDGTSGPLADTFNFLIDEVKVPAIHGPAFSGDVITISGAKTLSSKTLIISPSAGSAAISSIASRDPRLIWRTVPSDALNAKVISTVVPNTVEPELKGSGGTVKPGTAMKVAVVHKGDAFGLALRDSFFQQLRFNGLSAADNLANGNYQAVTYGEPGAPNAEAAYARAVSEVLSASKLAHLIIFVGTAELIPKVFEQIERGWSPTAEYRPKYMFATAAAKTSDLLDRVYPGRGPSYIGTPNLRARIIGTEAGTQSTLFRQFQSNYGSSFGQDAAVPGFYAAAAYDAAYLLTYAVAAVGSAPLNGENIARGLERLVPDGLAINVGDTSAFNAGFFELSQGRHINLTGATGPLDFNITTGDADTDMQVWCMPSAAASFVSSGLYYNSSTGSVTGNFNCP</sequence>
<dbReference type="InterPro" id="IPR051010">
    <property type="entry name" value="BCAA_transport"/>
</dbReference>
<dbReference type="SUPFAM" id="SSF53822">
    <property type="entry name" value="Periplasmic binding protein-like I"/>
    <property type="match status" value="1"/>
</dbReference>
<gene>
    <name evidence="2" type="ORF">LZC94_20070</name>
</gene>
<dbReference type="PANTHER" id="PTHR30483:SF6">
    <property type="entry name" value="PERIPLASMIC BINDING PROTEIN OF ABC TRANSPORTER FOR NATURAL AMINO ACIDS"/>
    <property type="match status" value="1"/>
</dbReference>